<name>A0A931C988_9ACTN</name>
<dbReference type="EMBL" id="JADQTO010000006">
    <property type="protein sequence ID" value="MBG0562838.1"/>
    <property type="molecule type" value="Genomic_DNA"/>
</dbReference>
<dbReference type="InterPro" id="IPR027417">
    <property type="entry name" value="P-loop_NTPase"/>
</dbReference>
<evidence type="ECO:0000313" key="2">
    <source>
        <dbReference type="EMBL" id="MBG0562838.1"/>
    </source>
</evidence>
<keyword evidence="3" id="KW-1185">Reference proteome</keyword>
<accession>A0A931C988</accession>
<dbReference type="RefSeq" id="WP_196414631.1">
    <property type="nucleotide sequence ID" value="NZ_JADQTO010000006.1"/>
</dbReference>
<dbReference type="GO" id="GO:0004386">
    <property type="term" value="F:helicase activity"/>
    <property type="evidence" value="ECO:0007669"/>
    <property type="project" value="InterPro"/>
</dbReference>
<dbReference type="Proteomes" id="UP000598146">
    <property type="component" value="Unassembled WGS sequence"/>
</dbReference>
<reference evidence="2" key="1">
    <citation type="submission" date="2020-11" db="EMBL/GenBank/DDBJ databases">
        <title>Isolation and identification of active actinomycetes.</title>
        <authorList>
            <person name="Sun X."/>
        </authorList>
    </citation>
    <scope>NUCLEOTIDE SEQUENCE</scope>
    <source>
        <strain evidence="2">NEAU-A11</strain>
    </source>
</reference>
<dbReference type="PANTHER" id="PTHR10887:SF495">
    <property type="entry name" value="HELICASE SENATAXIN ISOFORM X1-RELATED"/>
    <property type="match status" value="1"/>
</dbReference>
<dbReference type="PANTHER" id="PTHR10887">
    <property type="entry name" value="DNA2/NAM7 HELICASE FAMILY"/>
    <property type="match status" value="1"/>
</dbReference>
<evidence type="ECO:0000259" key="1">
    <source>
        <dbReference type="Pfam" id="PF13086"/>
    </source>
</evidence>
<dbReference type="SUPFAM" id="SSF52540">
    <property type="entry name" value="P-loop containing nucleoside triphosphate hydrolases"/>
    <property type="match status" value="1"/>
</dbReference>
<dbReference type="InterPro" id="IPR045055">
    <property type="entry name" value="DNA2/NAM7-like"/>
</dbReference>
<evidence type="ECO:0000313" key="3">
    <source>
        <dbReference type="Proteomes" id="UP000598146"/>
    </source>
</evidence>
<comment type="caution">
    <text evidence="2">The sequence shown here is derived from an EMBL/GenBank/DDBJ whole genome shotgun (WGS) entry which is preliminary data.</text>
</comment>
<sequence length="509" mass="54536">MASTSVDLERDENDGFCAALEVALAAQAGAERVPAQRDAGLGERIQRDAIVRLRAGATANPGLLALLAAARYAPVPPGGQEDDVVRRALAVPDLLCLHAPPGVARTVTVLEIVRAAAERGERVLVTAPTSAALDVLAARLPTEPTVVRTDQRRNGHGTPSAELTVVRTDQRGNGHGTLADAAAETQRRILARTQAAAHGLEPWLGDPAPATGWLRRLTTALDEAAQAREQADQAIAERDATAAAARDRLGGAIREERRAVEVAERGVTLAAESVDRLGDALRRAESYRFGRWRAERLRGRLAQAVPAAAAARMALRRAREEYADRESGLEKEVEQDGAVRAAADRAAFADLAAHRALESAERAAHQLTRLLAAVLPAPEWTADAAGLTAFAGRCRELEPVLRGRAVLIREWRQRAARPSRQLYHELLRYADVVAATCLDVGRPEYGELEFDLVVIEDAGRVPVPAALVPLVRSRRAILAGAVSHRGAPAGSVLDLLDARAPEANRIRLR</sequence>
<dbReference type="AlphaFoldDB" id="A0A931C988"/>
<dbReference type="Pfam" id="PF13086">
    <property type="entry name" value="AAA_11"/>
    <property type="match status" value="1"/>
</dbReference>
<gene>
    <name evidence="2" type="ORF">I4J89_15380</name>
</gene>
<feature type="domain" description="DNA2/NAM7 helicase helicase" evidence="1">
    <location>
        <begin position="83"/>
        <end position="480"/>
    </location>
</feature>
<dbReference type="InterPro" id="IPR041677">
    <property type="entry name" value="DNA2/NAM7_AAA_11"/>
</dbReference>
<dbReference type="Gene3D" id="3.40.50.300">
    <property type="entry name" value="P-loop containing nucleotide triphosphate hydrolases"/>
    <property type="match status" value="1"/>
</dbReference>
<protein>
    <recommendedName>
        <fullName evidence="1">DNA2/NAM7 helicase helicase domain-containing protein</fullName>
    </recommendedName>
</protein>
<organism evidence="2 3">
    <name type="scientific">Actinoplanes aureus</name>
    <dbReference type="NCBI Taxonomy" id="2792083"/>
    <lineage>
        <taxon>Bacteria</taxon>
        <taxon>Bacillati</taxon>
        <taxon>Actinomycetota</taxon>
        <taxon>Actinomycetes</taxon>
        <taxon>Micromonosporales</taxon>
        <taxon>Micromonosporaceae</taxon>
        <taxon>Actinoplanes</taxon>
    </lineage>
</organism>
<proteinExistence type="predicted"/>